<proteinExistence type="predicted"/>
<protein>
    <submittedName>
        <fullName evidence="2">Uncharacterized protein</fullName>
    </submittedName>
</protein>
<evidence type="ECO:0000313" key="3">
    <source>
        <dbReference type="Proteomes" id="UP000823775"/>
    </source>
</evidence>
<feature type="region of interest" description="Disordered" evidence="1">
    <location>
        <begin position="74"/>
        <end position="100"/>
    </location>
</feature>
<name>A0ABS8VS96_DATST</name>
<comment type="caution">
    <text evidence="2">The sequence shown here is derived from an EMBL/GenBank/DDBJ whole genome shotgun (WGS) entry which is preliminary data.</text>
</comment>
<evidence type="ECO:0000256" key="1">
    <source>
        <dbReference type="SAM" id="MobiDB-lite"/>
    </source>
</evidence>
<sequence>MITYTCRNNEEKDLEYHAQISDMAKQVLEQMEVMREQYAEQGNAIKRMSAKLMEMKVEAETCNDSQVTVLANIQEEPQTEEKSDFLDEDNFYETEIASQS</sequence>
<keyword evidence="3" id="KW-1185">Reference proteome</keyword>
<gene>
    <name evidence="2" type="ORF">HAX54_041047</name>
</gene>
<dbReference type="Proteomes" id="UP000823775">
    <property type="component" value="Unassembled WGS sequence"/>
</dbReference>
<organism evidence="2 3">
    <name type="scientific">Datura stramonium</name>
    <name type="common">Jimsonweed</name>
    <name type="synonym">Common thornapple</name>
    <dbReference type="NCBI Taxonomy" id="4076"/>
    <lineage>
        <taxon>Eukaryota</taxon>
        <taxon>Viridiplantae</taxon>
        <taxon>Streptophyta</taxon>
        <taxon>Embryophyta</taxon>
        <taxon>Tracheophyta</taxon>
        <taxon>Spermatophyta</taxon>
        <taxon>Magnoliopsida</taxon>
        <taxon>eudicotyledons</taxon>
        <taxon>Gunneridae</taxon>
        <taxon>Pentapetalae</taxon>
        <taxon>asterids</taxon>
        <taxon>lamiids</taxon>
        <taxon>Solanales</taxon>
        <taxon>Solanaceae</taxon>
        <taxon>Solanoideae</taxon>
        <taxon>Datureae</taxon>
        <taxon>Datura</taxon>
    </lineage>
</organism>
<accession>A0ABS8VS96</accession>
<reference evidence="2 3" key="1">
    <citation type="journal article" date="2021" name="BMC Genomics">
        <title>Datura genome reveals duplications of psychoactive alkaloid biosynthetic genes and high mutation rate following tissue culture.</title>
        <authorList>
            <person name="Rajewski A."/>
            <person name="Carter-House D."/>
            <person name="Stajich J."/>
            <person name="Litt A."/>
        </authorList>
    </citation>
    <scope>NUCLEOTIDE SEQUENCE [LARGE SCALE GENOMIC DNA]</scope>
    <source>
        <strain evidence="2">AR-01</strain>
    </source>
</reference>
<evidence type="ECO:0000313" key="2">
    <source>
        <dbReference type="EMBL" id="MCE0482360.1"/>
    </source>
</evidence>
<dbReference type="EMBL" id="JACEIK010005886">
    <property type="protein sequence ID" value="MCE0482360.1"/>
    <property type="molecule type" value="Genomic_DNA"/>
</dbReference>